<keyword evidence="5" id="KW-1015">Disulfide bond</keyword>
<dbReference type="AlphaFoldDB" id="A0A2T2YTF3"/>
<evidence type="ECO:0000256" key="6">
    <source>
        <dbReference type="SAM" id="Phobius"/>
    </source>
</evidence>
<keyword evidence="2" id="KW-0929">Antimicrobial</keyword>
<organism evidence="8 9">
    <name type="scientific">Nocardia nova</name>
    <dbReference type="NCBI Taxonomy" id="37330"/>
    <lineage>
        <taxon>Bacteria</taxon>
        <taxon>Bacillati</taxon>
        <taxon>Actinomycetota</taxon>
        <taxon>Actinomycetes</taxon>
        <taxon>Mycobacteriales</taxon>
        <taxon>Nocardiaceae</taxon>
        <taxon>Nocardia</taxon>
    </lineage>
</organism>
<dbReference type="Pfam" id="PF00960">
    <property type="entry name" value="Neocarzinostat"/>
    <property type="match status" value="1"/>
</dbReference>
<reference evidence="8 9" key="1">
    <citation type="submission" date="2018-02" db="EMBL/GenBank/DDBJ databases">
        <title>8 Nocardia nova and 1 Nocardia cyriacigeorgica strain used for evolution to TMP-SMX.</title>
        <authorList>
            <person name="Mehta H."/>
            <person name="Weng J."/>
            <person name="Shamoo Y."/>
        </authorList>
    </citation>
    <scope>NUCLEOTIDE SEQUENCE [LARGE SCALE GENOMIC DNA]</scope>
    <source>
        <strain evidence="8 9">ATCC 33727</strain>
    </source>
</reference>
<evidence type="ECO:0000256" key="1">
    <source>
        <dbReference type="ARBA" id="ARBA00010648"/>
    </source>
</evidence>
<dbReference type="EMBL" id="PYHS01000020">
    <property type="protein sequence ID" value="PSR58802.1"/>
    <property type="molecule type" value="Genomic_DNA"/>
</dbReference>
<evidence type="ECO:0000256" key="5">
    <source>
        <dbReference type="ARBA" id="ARBA00023157"/>
    </source>
</evidence>
<comment type="caution">
    <text evidence="8">The sequence shown here is derived from an EMBL/GenBank/DDBJ whole genome shotgun (WGS) entry which is preliminary data.</text>
</comment>
<keyword evidence="4" id="KW-0238">DNA-binding</keyword>
<dbReference type="Gene3D" id="2.60.40.230">
    <property type="entry name" value="Neocarzinostatin-like"/>
    <property type="match status" value="1"/>
</dbReference>
<dbReference type="InterPro" id="IPR027273">
    <property type="entry name" value="Neocarzinostatin-like"/>
</dbReference>
<evidence type="ECO:0000256" key="7">
    <source>
        <dbReference type="SAM" id="SignalP"/>
    </source>
</evidence>
<dbReference type="GO" id="GO:0042742">
    <property type="term" value="P:defense response to bacterium"/>
    <property type="evidence" value="ECO:0007669"/>
    <property type="project" value="UniProtKB-KW"/>
</dbReference>
<keyword evidence="6" id="KW-0472">Membrane</keyword>
<name>A0A2T2YTF3_9NOCA</name>
<comment type="similarity">
    <text evidence="1">Belongs to the neocarzinostatin family.</text>
</comment>
<dbReference type="Proteomes" id="UP000241647">
    <property type="component" value="Unassembled WGS sequence"/>
</dbReference>
<keyword evidence="6" id="KW-1133">Transmembrane helix</keyword>
<evidence type="ECO:0000256" key="2">
    <source>
        <dbReference type="ARBA" id="ARBA00022529"/>
    </source>
</evidence>
<protein>
    <recommendedName>
        <fullName evidence="10">Neocarzinostatin</fullName>
    </recommendedName>
</protein>
<evidence type="ECO:0000313" key="9">
    <source>
        <dbReference type="Proteomes" id="UP000241647"/>
    </source>
</evidence>
<evidence type="ECO:0000256" key="4">
    <source>
        <dbReference type="ARBA" id="ARBA00023125"/>
    </source>
</evidence>
<feature type="chain" id="PRO_5039719379" description="Neocarzinostatin" evidence="7">
    <location>
        <begin position="28"/>
        <end position="192"/>
    </location>
</feature>
<dbReference type="InterPro" id="IPR002186">
    <property type="entry name" value="Neocarzinostatin_fam"/>
</dbReference>
<gene>
    <name evidence="8" type="ORF">C8259_28850</name>
</gene>
<feature type="transmembrane region" description="Helical" evidence="6">
    <location>
        <begin position="166"/>
        <end position="186"/>
    </location>
</feature>
<proteinExistence type="inferred from homology"/>
<dbReference type="SUPFAM" id="SSF49319">
    <property type="entry name" value="Actinoxanthin-like"/>
    <property type="match status" value="1"/>
</dbReference>
<evidence type="ECO:0008006" key="10">
    <source>
        <dbReference type="Google" id="ProtNLM"/>
    </source>
</evidence>
<dbReference type="GO" id="GO:0003677">
    <property type="term" value="F:DNA binding"/>
    <property type="evidence" value="ECO:0007669"/>
    <property type="project" value="UniProtKB-KW"/>
</dbReference>
<keyword evidence="7" id="KW-0732">Signal</keyword>
<accession>A0A2T2YTF3</accession>
<dbReference type="RefSeq" id="WP_063027734.1">
    <property type="nucleotide sequence ID" value="NZ_PYHS01000020.1"/>
</dbReference>
<keyword evidence="6" id="KW-0812">Transmembrane</keyword>
<keyword evidence="3" id="KW-0044">Antibiotic</keyword>
<evidence type="ECO:0000256" key="3">
    <source>
        <dbReference type="ARBA" id="ARBA00023022"/>
    </source>
</evidence>
<evidence type="ECO:0000313" key="8">
    <source>
        <dbReference type="EMBL" id="PSR58802.1"/>
    </source>
</evidence>
<feature type="signal peptide" evidence="7">
    <location>
        <begin position="1"/>
        <end position="27"/>
    </location>
</feature>
<sequence>MRRNIFRSAVGAAATAVALLATAPLAAAGPTLHPSPTGDVTVGEVVTVAVDGLPPNLAQVAVGQCKPQVVAPTDCNLGASLLGSADAQGAWQPGMRGTTITLTASVGAVDCTAAPGACTLAVTSLTDPGHILASVPLTFGHAPAVAATTPKAAAADSDSSGSQTTAIVVAVVVIVVVVLAVAALLVRRRRRT</sequence>